<dbReference type="EMBL" id="CAFBMB010000070">
    <property type="protein sequence ID" value="CAB4901775.1"/>
    <property type="molecule type" value="Genomic_DNA"/>
</dbReference>
<proteinExistence type="predicted"/>
<reference evidence="1" key="1">
    <citation type="submission" date="2020-05" db="EMBL/GenBank/DDBJ databases">
        <authorList>
            <person name="Chiriac C."/>
            <person name="Salcher M."/>
            <person name="Ghai R."/>
            <person name="Kavagutti S V."/>
        </authorList>
    </citation>
    <scope>NUCLEOTIDE SEQUENCE</scope>
</reference>
<evidence type="ECO:0000313" key="1">
    <source>
        <dbReference type="EMBL" id="CAB4901775.1"/>
    </source>
</evidence>
<dbReference type="AlphaFoldDB" id="A0A6J7G9H8"/>
<sequence>MASSTRASAGIGELAGIDVVRATGCDPVRASPGDADGAGAAAEGASALTATELDGRVTAGVCMPWPAPYFSSVDHQDSSTEFLSTTNFS</sequence>
<protein>
    <submittedName>
        <fullName evidence="1">Unannotated protein</fullName>
    </submittedName>
</protein>
<gene>
    <name evidence="1" type="ORF">UFOPK3516_00974</name>
</gene>
<organism evidence="1">
    <name type="scientific">freshwater metagenome</name>
    <dbReference type="NCBI Taxonomy" id="449393"/>
    <lineage>
        <taxon>unclassified sequences</taxon>
        <taxon>metagenomes</taxon>
        <taxon>ecological metagenomes</taxon>
    </lineage>
</organism>
<name>A0A6J7G9H8_9ZZZZ</name>
<accession>A0A6J7G9H8</accession>